<reference evidence="10" key="1">
    <citation type="submission" date="2016-03" db="EMBL/GenBank/DDBJ databases">
        <authorList>
            <person name="Ploux O."/>
        </authorList>
    </citation>
    <scope>NUCLEOTIDE SEQUENCE [LARGE SCALE GENOMIC DNA]</scope>
    <source>
        <strain evidence="10">UK7</strain>
    </source>
</reference>
<keyword evidence="10" id="KW-1185">Reference proteome</keyword>
<keyword evidence="4 7" id="KW-1133">Transmembrane helix</keyword>
<dbReference type="InterPro" id="IPR011701">
    <property type="entry name" value="MFS"/>
</dbReference>
<feature type="transmembrane region" description="Helical" evidence="7">
    <location>
        <begin position="207"/>
        <end position="225"/>
    </location>
</feature>
<dbReference type="Proteomes" id="UP000178129">
    <property type="component" value="Unassembled WGS sequence"/>
</dbReference>
<dbReference type="AlphaFoldDB" id="A0A1E1K729"/>
<comment type="caution">
    <text evidence="9">The sequence shown here is derived from an EMBL/GenBank/DDBJ whole genome shotgun (WGS) entry which is preliminary data.</text>
</comment>
<keyword evidence="3 7" id="KW-0812">Transmembrane</keyword>
<feature type="transmembrane region" description="Helical" evidence="7">
    <location>
        <begin position="62"/>
        <end position="79"/>
    </location>
</feature>
<evidence type="ECO:0000256" key="4">
    <source>
        <dbReference type="ARBA" id="ARBA00022989"/>
    </source>
</evidence>
<dbReference type="Pfam" id="PF07690">
    <property type="entry name" value="MFS_1"/>
    <property type="match status" value="1"/>
</dbReference>
<dbReference type="InterPro" id="IPR036259">
    <property type="entry name" value="MFS_trans_sf"/>
</dbReference>
<dbReference type="Gene3D" id="1.20.1250.20">
    <property type="entry name" value="MFS general substrate transporter like domains"/>
    <property type="match status" value="2"/>
</dbReference>
<evidence type="ECO:0000256" key="3">
    <source>
        <dbReference type="ARBA" id="ARBA00022692"/>
    </source>
</evidence>
<gene>
    <name evidence="9" type="ORF">RCO7_09453</name>
</gene>
<evidence type="ECO:0000256" key="7">
    <source>
        <dbReference type="SAM" id="Phobius"/>
    </source>
</evidence>
<protein>
    <submittedName>
        <fullName evidence="9">Related to allantoate transport protein</fullName>
    </submittedName>
</protein>
<dbReference type="GO" id="GO:0022857">
    <property type="term" value="F:transmembrane transporter activity"/>
    <property type="evidence" value="ECO:0007669"/>
    <property type="project" value="InterPro"/>
</dbReference>
<feature type="transmembrane region" description="Helical" evidence="7">
    <location>
        <begin position="468"/>
        <end position="490"/>
    </location>
</feature>
<evidence type="ECO:0000256" key="6">
    <source>
        <dbReference type="SAM" id="MobiDB-lite"/>
    </source>
</evidence>
<dbReference type="EMBL" id="FJUW01000007">
    <property type="protein sequence ID" value="CZS93710.1"/>
    <property type="molecule type" value="Genomic_DNA"/>
</dbReference>
<keyword evidence="5 7" id="KW-0472">Membrane</keyword>
<feature type="transmembrane region" description="Helical" evidence="7">
    <location>
        <begin position="435"/>
        <end position="456"/>
    </location>
</feature>
<feature type="region of interest" description="Disordered" evidence="6">
    <location>
        <begin position="1"/>
        <end position="21"/>
    </location>
</feature>
<evidence type="ECO:0000256" key="2">
    <source>
        <dbReference type="ARBA" id="ARBA00022448"/>
    </source>
</evidence>
<feature type="transmembrane region" description="Helical" evidence="7">
    <location>
        <begin position="115"/>
        <end position="136"/>
    </location>
</feature>
<evidence type="ECO:0000313" key="10">
    <source>
        <dbReference type="Proteomes" id="UP000178129"/>
    </source>
</evidence>
<feature type="transmembrane region" description="Helical" evidence="7">
    <location>
        <begin position="142"/>
        <end position="163"/>
    </location>
</feature>
<dbReference type="PROSITE" id="PS50850">
    <property type="entry name" value="MFS"/>
    <property type="match status" value="1"/>
</dbReference>
<feature type="transmembrane region" description="Helical" evidence="7">
    <location>
        <begin position="402"/>
        <end position="423"/>
    </location>
</feature>
<dbReference type="InterPro" id="IPR020846">
    <property type="entry name" value="MFS_dom"/>
</dbReference>
<feature type="transmembrane region" description="Helical" evidence="7">
    <location>
        <begin position="371"/>
        <end position="390"/>
    </location>
</feature>
<dbReference type="SUPFAM" id="SSF103473">
    <property type="entry name" value="MFS general substrate transporter"/>
    <property type="match status" value="1"/>
</dbReference>
<feature type="transmembrane region" description="Helical" evidence="7">
    <location>
        <begin position="175"/>
        <end position="195"/>
    </location>
</feature>
<dbReference type="PANTHER" id="PTHR43791:SF55">
    <property type="entry name" value="TRANSPORTER, PUTATIVE (AFU_ORTHOLOGUE AFUA_6G01820)-RELATED"/>
    <property type="match status" value="1"/>
</dbReference>
<evidence type="ECO:0000256" key="5">
    <source>
        <dbReference type="ARBA" id="ARBA00023136"/>
    </source>
</evidence>
<feature type="transmembrane region" description="Helical" evidence="7">
    <location>
        <begin position="341"/>
        <end position="364"/>
    </location>
</feature>
<evidence type="ECO:0000313" key="9">
    <source>
        <dbReference type="EMBL" id="CZS93710.1"/>
    </source>
</evidence>
<name>A0A1E1K729_9HELO</name>
<dbReference type="PANTHER" id="PTHR43791">
    <property type="entry name" value="PERMEASE-RELATED"/>
    <property type="match status" value="1"/>
</dbReference>
<feature type="transmembrane region" description="Helical" evidence="7">
    <location>
        <begin position="237"/>
        <end position="257"/>
    </location>
</feature>
<evidence type="ECO:0000259" key="8">
    <source>
        <dbReference type="PROSITE" id="PS50850"/>
    </source>
</evidence>
<comment type="subcellular location">
    <subcellularLocation>
        <location evidence="1">Membrane</location>
        <topology evidence="1">Multi-pass membrane protein</topology>
    </subcellularLocation>
</comment>
<dbReference type="InParanoid" id="A0A1E1K729"/>
<proteinExistence type="predicted"/>
<sequence length="528" mass="58419">MTTNKADTVGETIAPNTTRGSDDVVYEKGNHSSSGDIAGLLVDTAIATAITPEQEAAVLRRVDMFLVPVMFLSFALQYMDKACLTGAALFGILPDLDLIQIQFKGKAPVIDTSRYSYASLIFYWGYLLGLLPGVYFSQRFPLGKYVAITMFLWGGTTVCTVAVNSYQGLYVQRFFLGFTEAGIAPAFSLITAMWWKRQEQPLRYAVWYSSVGLGTLVGTLIMYAIGQINGDLAAWRYQFMIIGTITSLWGVALWFLLPDSPLNAYFLTKEHKVIAVERMRWEQIGLENKTIKMDQIKEALADPKTWFYVSITFLCNFTNGAVTGFGSIIVKSFGFPPLRTILLLGGAGVWAFFFILVGGVISCYVRNTRSIIAIFCCLPVIAGAAMVWQSDSWSAKGSNKGVPLWGFYMMAVFSTTYVMVLALMAANTAGHTKKAFTAGLVWASYCISNGIAPVTVLTQEEKQHYPTAFTIILVFMSLTCALLVAFRFYLEWLNKKRDALGVVDLDAAALTGFNDTTDLKNENFRFQT</sequence>
<evidence type="ECO:0000256" key="1">
    <source>
        <dbReference type="ARBA" id="ARBA00004141"/>
    </source>
</evidence>
<feature type="domain" description="Major facilitator superfamily (MFS) profile" evidence="8">
    <location>
        <begin position="66"/>
        <end position="497"/>
    </location>
</feature>
<accession>A0A1E1K729</accession>
<dbReference type="GO" id="GO:0016020">
    <property type="term" value="C:membrane"/>
    <property type="evidence" value="ECO:0007669"/>
    <property type="project" value="UniProtKB-SubCell"/>
</dbReference>
<organism evidence="9 10">
    <name type="scientific">Rhynchosporium graminicola</name>
    <dbReference type="NCBI Taxonomy" id="2792576"/>
    <lineage>
        <taxon>Eukaryota</taxon>
        <taxon>Fungi</taxon>
        <taxon>Dikarya</taxon>
        <taxon>Ascomycota</taxon>
        <taxon>Pezizomycotina</taxon>
        <taxon>Leotiomycetes</taxon>
        <taxon>Helotiales</taxon>
        <taxon>Ploettnerulaceae</taxon>
        <taxon>Rhynchosporium</taxon>
    </lineage>
</organism>
<keyword evidence="2" id="KW-0813">Transport</keyword>